<evidence type="ECO:0000313" key="1">
    <source>
        <dbReference type="EMBL" id="QHR91433.1"/>
    </source>
</evidence>
<geneLocation type="mitochondrion" evidence="1"/>
<protein>
    <submittedName>
        <fullName evidence="1">Uncharacterized protein</fullName>
    </submittedName>
</protein>
<keyword evidence="1" id="KW-0496">Mitochondrion</keyword>
<sequence>MCIKPLKWRFSRGFSPLSPSLMDEPYRAYLLYFLLSKTPMLIPSPISLAGSFNEVSACFAKTH</sequence>
<organism evidence="1">
    <name type="scientific">Picea sitchensis</name>
    <name type="common">Sitka spruce</name>
    <name type="synonym">Pinus sitchensis</name>
    <dbReference type="NCBI Taxonomy" id="3332"/>
    <lineage>
        <taxon>Eukaryota</taxon>
        <taxon>Viridiplantae</taxon>
        <taxon>Streptophyta</taxon>
        <taxon>Embryophyta</taxon>
        <taxon>Tracheophyta</taxon>
        <taxon>Spermatophyta</taxon>
        <taxon>Pinopsida</taxon>
        <taxon>Pinidae</taxon>
        <taxon>Conifers I</taxon>
        <taxon>Pinales</taxon>
        <taxon>Pinaceae</taxon>
        <taxon>Picea</taxon>
    </lineage>
</organism>
<reference evidence="1" key="1">
    <citation type="submission" date="2019-03" db="EMBL/GenBank/DDBJ databases">
        <title>Largest Complete Mitochondrial Genome of a Gymnosperm, Sitka Spruce (Picea sitchensis), Indicates Complex Physical Structure.</title>
        <authorList>
            <person name="Jackman S.D."/>
            <person name="Coombe L."/>
            <person name="Warren R."/>
            <person name="Kirk H."/>
            <person name="Trinh E."/>
            <person name="McLeod T."/>
            <person name="Pleasance S."/>
            <person name="Pandoh P."/>
            <person name="Zhao Y."/>
            <person name="Coope R."/>
            <person name="Bousquet J."/>
            <person name="Bohlmann J.C."/>
            <person name="Jones S.J.M."/>
            <person name="Birol I."/>
        </authorList>
    </citation>
    <scope>NUCLEOTIDE SEQUENCE</scope>
    <source>
        <strain evidence="1">Q903</strain>
    </source>
</reference>
<accession>A0A6B9XTN5</accession>
<dbReference type="EMBL" id="MK697702">
    <property type="protein sequence ID" value="QHR91433.1"/>
    <property type="molecule type" value="Genomic_DNA"/>
</dbReference>
<gene>
    <name evidence="1" type="primary">orf05499</name>
    <name evidence="1" type="ORF">Q903MT_gene5467</name>
</gene>
<proteinExistence type="predicted"/>
<name>A0A6B9XTN5_PICSI</name>
<dbReference type="AlphaFoldDB" id="A0A6B9XTN5"/>